<gene>
    <name evidence="5" type="ORF">M4L21_16135</name>
</gene>
<dbReference type="GO" id="GO:0008784">
    <property type="term" value="F:alanine racemase activity"/>
    <property type="evidence" value="ECO:0007669"/>
    <property type="project" value="UniProtKB-EC"/>
</dbReference>
<dbReference type="Gene3D" id="3.20.20.10">
    <property type="entry name" value="Alanine racemase"/>
    <property type="match status" value="1"/>
</dbReference>
<feature type="domain" description="Alanine racemase N-terminal" evidence="4">
    <location>
        <begin position="6"/>
        <end position="220"/>
    </location>
</feature>
<dbReference type="GO" id="GO:0030170">
    <property type="term" value="F:pyridoxal phosphate binding"/>
    <property type="evidence" value="ECO:0007669"/>
    <property type="project" value="TreeGrafter"/>
</dbReference>
<dbReference type="EC" id="5.1.1.1" evidence="5"/>
<dbReference type="InterPro" id="IPR000821">
    <property type="entry name" value="Ala_racemase"/>
</dbReference>
<sequence length="353" mass="39879">MARLQINLSKVQYNAHVLNSLFSQNNICFTPVTKCVGGDSKIIEALKDIGITHFADARIDNITKSKDPNISFAMIGTTNQYELEDVVRFTNISIQTEMATIRQLNDLAGKQQVKHQILLMVDWKDAREGILTYDVVGYIKEIIHMHHLNIAGLAFNFMCFQSNAPTDEDVEMINQFVNSIEELTHIRFKIISGGNSSLLTQMTYSDLGKINELRIGETLFRGIEITTNHPIAMLYQDTIILEAEIVEIKPRVNIATGKQYLQAIIDIGNLDTYVEEIIPMHHQVKIIGATSDHVMIDLLNQDFYQLGDKIQFSLGYKALAQSMYMPNLTKAYIRDAGIEQACTNITNQVFNSL</sequence>
<keyword evidence="3 5" id="KW-0413">Isomerase</keyword>
<dbReference type="GO" id="GO:0005829">
    <property type="term" value="C:cytosol"/>
    <property type="evidence" value="ECO:0007669"/>
    <property type="project" value="TreeGrafter"/>
</dbReference>
<keyword evidence="2" id="KW-0663">Pyridoxal phosphate</keyword>
<accession>A0A9X4R3A7</accession>
<dbReference type="PANTHER" id="PTHR30511">
    <property type="entry name" value="ALANINE RACEMASE"/>
    <property type="match status" value="1"/>
</dbReference>
<evidence type="ECO:0000259" key="4">
    <source>
        <dbReference type="Pfam" id="PF01168"/>
    </source>
</evidence>
<dbReference type="SUPFAM" id="SSF51419">
    <property type="entry name" value="PLP-binding barrel"/>
    <property type="match status" value="1"/>
</dbReference>
<dbReference type="InterPro" id="IPR029066">
    <property type="entry name" value="PLP-binding_barrel"/>
</dbReference>
<evidence type="ECO:0000256" key="3">
    <source>
        <dbReference type="ARBA" id="ARBA00023235"/>
    </source>
</evidence>
<dbReference type="EMBL" id="JAMBPX010000022">
    <property type="protein sequence ID" value="MDG0860819.1"/>
    <property type="molecule type" value="Genomic_DNA"/>
</dbReference>
<comment type="caution">
    <text evidence="5">The sequence shown here is derived from an EMBL/GenBank/DDBJ whole genome shotgun (WGS) entry which is preliminary data.</text>
</comment>
<dbReference type="Proteomes" id="UP001152302">
    <property type="component" value="Unassembled WGS sequence"/>
</dbReference>
<proteinExistence type="predicted"/>
<comment type="cofactor">
    <cofactor evidence="1">
        <name>pyridoxal 5'-phosphate</name>
        <dbReference type="ChEBI" id="CHEBI:597326"/>
    </cofactor>
</comment>
<dbReference type="AlphaFoldDB" id="A0A9X4R3A7"/>
<protein>
    <submittedName>
        <fullName evidence="5">Alanine racemase</fullName>
        <ecNumber evidence="5">5.1.1.1</ecNumber>
    </submittedName>
</protein>
<evidence type="ECO:0000256" key="2">
    <source>
        <dbReference type="ARBA" id="ARBA00022898"/>
    </source>
</evidence>
<evidence type="ECO:0000313" key="5">
    <source>
        <dbReference type="EMBL" id="MDG0860819.1"/>
    </source>
</evidence>
<reference evidence="5" key="1">
    <citation type="submission" date="2022-05" db="EMBL/GenBank/DDBJ databases">
        <title>Comparative genomics of Staphylococcus equorum isolates.</title>
        <authorList>
            <person name="Luelf R.H."/>
        </authorList>
    </citation>
    <scope>NUCLEOTIDE SEQUENCE</scope>
    <source>
        <strain evidence="5">TMW 2.2343</strain>
    </source>
</reference>
<dbReference type="Pfam" id="PF01168">
    <property type="entry name" value="Ala_racemase_N"/>
    <property type="match status" value="1"/>
</dbReference>
<evidence type="ECO:0000313" key="6">
    <source>
        <dbReference type="Proteomes" id="UP001152302"/>
    </source>
</evidence>
<name>A0A9X4R3A7_9STAP</name>
<evidence type="ECO:0000256" key="1">
    <source>
        <dbReference type="ARBA" id="ARBA00001933"/>
    </source>
</evidence>
<dbReference type="RefSeq" id="WP_277582600.1">
    <property type="nucleotide sequence ID" value="NZ_JAMBPV010000021.1"/>
</dbReference>
<dbReference type="InterPro" id="IPR001608">
    <property type="entry name" value="Ala_racemase_N"/>
</dbReference>
<organism evidence="5 6">
    <name type="scientific">Staphylococcus equorum</name>
    <dbReference type="NCBI Taxonomy" id="246432"/>
    <lineage>
        <taxon>Bacteria</taxon>
        <taxon>Bacillati</taxon>
        <taxon>Bacillota</taxon>
        <taxon>Bacilli</taxon>
        <taxon>Bacillales</taxon>
        <taxon>Staphylococcaceae</taxon>
        <taxon>Staphylococcus</taxon>
    </lineage>
</organism>
<dbReference type="PANTHER" id="PTHR30511:SF3">
    <property type="entry name" value="LYSINE RACEMASE"/>
    <property type="match status" value="1"/>
</dbReference>